<dbReference type="PROSITE" id="PS50859">
    <property type="entry name" value="LONGIN"/>
    <property type="match status" value="1"/>
</dbReference>
<dbReference type="Pfam" id="PF00957">
    <property type="entry name" value="Synaptobrevin"/>
    <property type="match status" value="1"/>
</dbReference>
<dbReference type="PANTHER" id="PTHR21136:SF214">
    <property type="entry name" value="VESICLE-ASSOCIATED MEMBRANE PROTEIN 714"/>
    <property type="match status" value="1"/>
</dbReference>
<dbReference type="PRINTS" id="PR00219">
    <property type="entry name" value="SYNAPTOBREVN"/>
</dbReference>
<dbReference type="Gene3D" id="1.20.5.110">
    <property type="match status" value="1"/>
</dbReference>
<dbReference type="FunFam" id="1.20.5.110:FF:000004">
    <property type="entry name" value="Vesicle-associated membrane protein 7"/>
    <property type="match status" value="1"/>
</dbReference>
<dbReference type="PROSITE" id="PS00417">
    <property type="entry name" value="SYNAPTOBREVIN"/>
    <property type="match status" value="1"/>
</dbReference>
<evidence type="ECO:0000256" key="4">
    <source>
        <dbReference type="ARBA" id="ARBA00022927"/>
    </source>
</evidence>
<evidence type="ECO:0000313" key="14">
    <source>
        <dbReference type="Proteomes" id="UP001190700"/>
    </source>
</evidence>
<keyword evidence="14" id="KW-1185">Reference proteome</keyword>
<dbReference type="FunFam" id="3.30.450.50:FF:000015">
    <property type="entry name" value="Synaptobrevin 2 isoform 1"/>
    <property type="match status" value="1"/>
</dbReference>
<evidence type="ECO:0000256" key="6">
    <source>
        <dbReference type="ARBA" id="ARBA00023136"/>
    </source>
</evidence>
<name>A0AAE0FUX9_9CHLO</name>
<evidence type="ECO:0000256" key="3">
    <source>
        <dbReference type="ARBA" id="ARBA00022692"/>
    </source>
</evidence>
<keyword evidence="9" id="KW-0175">Coiled coil</keyword>
<dbReference type="GO" id="GO:0016192">
    <property type="term" value="P:vesicle-mediated transport"/>
    <property type="evidence" value="ECO:0007669"/>
    <property type="project" value="InterPro"/>
</dbReference>
<dbReference type="GO" id="GO:0012505">
    <property type="term" value="C:endomembrane system"/>
    <property type="evidence" value="ECO:0007669"/>
    <property type="project" value="UniProtKB-SubCell"/>
</dbReference>
<evidence type="ECO:0000256" key="2">
    <source>
        <dbReference type="ARBA" id="ARBA00022448"/>
    </source>
</evidence>
<dbReference type="PROSITE" id="PS50892">
    <property type="entry name" value="V_SNARE"/>
    <property type="match status" value="1"/>
</dbReference>
<protein>
    <submittedName>
        <fullName evidence="13">Uncharacterized protein</fullName>
    </submittedName>
</protein>
<dbReference type="InterPro" id="IPR011012">
    <property type="entry name" value="Longin-like_dom_sf"/>
</dbReference>
<reference evidence="13 14" key="1">
    <citation type="journal article" date="2015" name="Genome Biol. Evol.">
        <title>Comparative Genomics of a Bacterivorous Green Alga Reveals Evolutionary Causalities and Consequences of Phago-Mixotrophic Mode of Nutrition.</title>
        <authorList>
            <person name="Burns J.A."/>
            <person name="Paasch A."/>
            <person name="Narechania A."/>
            <person name="Kim E."/>
        </authorList>
    </citation>
    <scope>NUCLEOTIDE SEQUENCE [LARGE SCALE GENOMIC DNA]</scope>
    <source>
        <strain evidence="13 14">PLY_AMNH</strain>
    </source>
</reference>
<dbReference type="Gene3D" id="3.30.450.50">
    <property type="entry name" value="Longin domain"/>
    <property type="match status" value="1"/>
</dbReference>
<dbReference type="CDD" id="cd15843">
    <property type="entry name" value="R-SNARE"/>
    <property type="match status" value="1"/>
</dbReference>
<gene>
    <name evidence="13" type="ORF">CYMTET_25252</name>
</gene>
<dbReference type="Pfam" id="PF13774">
    <property type="entry name" value="Longin"/>
    <property type="match status" value="1"/>
</dbReference>
<evidence type="ECO:0000259" key="12">
    <source>
        <dbReference type="PROSITE" id="PS50892"/>
    </source>
</evidence>
<sequence>MPILYALVARGTAVLAEYSSTSGNASQIAMRVLEATTEAESRVSYSQDRHQFHLLSTHGITYLCMADEAFGRRIPFTFLEDIDTQFESKYGPEAQTAMAYAYNSQFSKVLKQQMDYYNTNPDADAIRKVRGGILDVKRGMVENIDKVLDRGEKIELLVDKADNLQGDAFRFKKSAVRLKHAQWWNNAKLWLTLFFGLGVVIYIVLAVLCGAKLDKC</sequence>
<dbReference type="SUPFAM" id="SSF58038">
    <property type="entry name" value="SNARE fusion complex"/>
    <property type="match status" value="1"/>
</dbReference>
<evidence type="ECO:0000259" key="11">
    <source>
        <dbReference type="PROSITE" id="PS50859"/>
    </source>
</evidence>
<dbReference type="AlphaFoldDB" id="A0AAE0FUX9"/>
<dbReference type="PANTHER" id="PTHR21136">
    <property type="entry name" value="SNARE PROTEINS"/>
    <property type="match status" value="1"/>
</dbReference>
<keyword evidence="5 10" id="KW-1133">Transmembrane helix</keyword>
<dbReference type="CDD" id="cd14824">
    <property type="entry name" value="Longin"/>
    <property type="match status" value="1"/>
</dbReference>
<dbReference type="GO" id="GO:0005737">
    <property type="term" value="C:cytoplasm"/>
    <property type="evidence" value="ECO:0007669"/>
    <property type="project" value="UniProtKB-ARBA"/>
</dbReference>
<proteinExistence type="inferred from homology"/>
<dbReference type="EMBL" id="LGRX02013438">
    <property type="protein sequence ID" value="KAK3266100.1"/>
    <property type="molecule type" value="Genomic_DNA"/>
</dbReference>
<dbReference type="InterPro" id="IPR051097">
    <property type="entry name" value="Synaptobrevin-like_transport"/>
</dbReference>
<dbReference type="InterPro" id="IPR042855">
    <property type="entry name" value="V_SNARE_CC"/>
</dbReference>
<accession>A0AAE0FUX9</accession>
<feature type="domain" description="Longin" evidence="11">
    <location>
        <begin position="7"/>
        <end position="110"/>
    </location>
</feature>
<feature type="transmembrane region" description="Helical" evidence="10">
    <location>
        <begin position="189"/>
        <end position="211"/>
    </location>
</feature>
<dbReference type="InterPro" id="IPR001388">
    <property type="entry name" value="Synaptobrevin-like"/>
</dbReference>
<evidence type="ECO:0000256" key="9">
    <source>
        <dbReference type="PROSITE-ProRule" id="PRU00290"/>
    </source>
</evidence>
<comment type="caution">
    <text evidence="13">The sequence shown here is derived from an EMBL/GenBank/DDBJ whole genome shotgun (WGS) entry which is preliminary data.</text>
</comment>
<feature type="domain" description="V-SNARE coiled-coil homology" evidence="12">
    <location>
        <begin position="125"/>
        <end position="185"/>
    </location>
</feature>
<dbReference type="InterPro" id="IPR010908">
    <property type="entry name" value="Longin_dom"/>
</dbReference>
<organism evidence="13 14">
    <name type="scientific">Cymbomonas tetramitiformis</name>
    <dbReference type="NCBI Taxonomy" id="36881"/>
    <lineage>
        <taxon>Eukaryota</taxon>
        <taxon>Viridiplantae</taxon>
        <taxon>Chlorophyta</taxon>
        <taxon>Pyramimonadophyceae</taxon>
        <taxon>Pyramimonadales</taxon>
        <taxon>Pyramimonadaceae</taxon>
        <taxon>Cymbomonas</taxon>
    </lineage>
</organism>
<keyword evidence="6 10" id="KW-0472">Membrane</keyword>
<evidence type="ECO:0000256" key="1">
    <source>
        <dbReference type="ARBA" id="ARBA00008025"/>
    </source>
</evidence>
<evidence type="ECO:0000256" key="8">
    <source>
        <dbReference type="ARBA" id="ARBA00046280"/>
    </source>
</evidence>
<evidence type="ECO:0000256" key="10">
    <source>
        <dbReference type="SAM" id="Phobius"/>
    </source>
</evidence>
<dbReference type="Proteomes" id="UP001190700">
    <property type="component" value="Unassembled WGS sequence"/>
</dbReference>
<keyword evidence="3 10" id="KW-0812">Transmembrane</keyword>
<dbReference type="SUPFAM" id="SSF64356">
    <property type="entry name" value="SNARE-like"/>
    <property type="match status" value="1"/>
</dbReference>
<dbReference type="GO" id="GO:0016020">
    <property type="term" value="C:membrane"/>
    <property type="evidence" value="ECO:0007669"/>
    <property type="project" value="InterPro"/>
</dbReference>
<evidence type="ECO:0000256" key="5">
    <source>
        <dbReference type="ARBA" id="ARBA00022989"/>
    </source>
</evidence>
<dbReference type="GO" id="GO:0015031">
    <property type="term" value="P:protein transport"/>
    <property type="evidence" value="ECO:0007669"/>
    <property type="project" value="UniProtKB-KW"/>
</dbReference>
<evidence type="ECO:0000256" key="7">
    <source>
        <dbReference type="ARBA" id="ARBA00037493"/>
    </source>
</evidence>
<keyword evidence="4" id="KW-0653">Protein transport</keyword>
<comment type="subcellular location">
    <subcellularLocation>
        <location evidence="8">Endomembrane system</location>
        <topology evidence="8">Single-pass type IV membrane protein</topology>
    </subcellularLocation>
</comment>
<comment type="function">
    <text evidence="7">Involved in the targeting and/or fusion of transport vesicles to their target membrane.</text>
</comment>
<comment type="similarity">
    <text evidence="1">Belongs to the synaptobrevin family.</text>
</comment>
<keyword evidence="2" id="KW-0813">Transport</keyword>
<dbReference type="SMART" id="SM01270">
    <property type="entry name" value="Longin"/>
    <property type="match status" value="1"/>
</dbReference>
<evidence type="ECO:0000313" key="13">
    <source>
        <dbReference type="EMBL" id="KAK3266100.1"/>
    </source>
</evidence>